<reference evidence="2 3" key="1">
    <citation type="submission" date="2015-05" db="EMBL/GenBank/DDBJ databases">
        <authorList>
            <person name="Wang D.B."/>
            <person name="Wang M."/>
        </authorList>
    </citation>
    <scope>NUCLEOTIDE SEQUENCE [LARGE SCALE GENOMIC DNA]</scope>
    <source>
        <strain evidence="2">VL1</strain>
    </source>
</reference>
<dbReference type="EMBL" id="CVQH01021790">
    <property type="protein sequence ID" value="CRK31565.1"/>
    <property type="molecule type" value="Genomic_DNA"/>
</dbReference>
<name>A0A0G4MC89_VERLO</name>
<dbReference type="Pfam" id="PF23726">
    <property type="entry name" value="Beta-prop_RSE1_2nd"/>
    <property type="match status" value="1"/>
</dbReference>
<evidence type="ECO:0000313" key="3">
    <source>
        <dbReference type="Proteomes" id="UP000044602"/>
    </source>
</evidence>
<evidence type="ECO:0000259" key="1">
    <source>
        <dbReference type="Pfam" id="PF23726"/>
    </source>
</evidence>
<dbReference type="STRING" id="100787.A0A0G4MC89"/>
<dbReference type="InterPro" id="IPR036322">
    <property type="entry name" value="WD40_repeat_dom_sf"/>
</dbReference>
<feature type="non-terminal residue" evidence="2">
    <location>
        <position position="1"/>
    </location>
</feature>
<evidence type="ECO:0000313" key="2">
    <source>
        <dbReference type="EMBL" id="CRK31565.1"/>
    </source>
</evidence>
<feature type="domain" description="RSE1/DDB1/CPSF1 second beta-propeller" evidence="1">
    <location>
        <begin position="3"/>
        <end position="198"/>
    </location>
</feature>
<protein>
    <recommendedName>
        <fullName evidence="1">RSE1/DDB1/CPSF1 second beta-propeller domain-containing protein</fullName>
    </recommendedName>
</protein>
<dbReference type="Proteomes" id="UP000044602">
    <property type="component" value="Unassembled WGS sequence"/>
</dbReference>
<dbReference type="AlphaFoldDB" id="A0A0G4MC89"/>
<dbReference type="SUPFAM" id="SSF50978">
    <property type="entry name" value="WD40 repeat-like"/>
    <property type="match status" value="1"/>
</dbReference>
<dbReference type="InterPro" id="IPR015943">
    <property type="entry name" value="WD40/YVTN_repeat-like_dom_sf"/>
</dbReference>
<proteinExistence type="predicted"/>
<sequence>EVNEIVASELPGIPSAVWTLKLSRGDQYDAYIVLSFTNATLVLSIGETVEEVNDSGFLTSVPTLAAQLLGGEGLIQVHPKGIRHIRSGQVNEWAAPQHRSIVAATTNEHQVAVALSSGEIVYFEMDSDGSLAEYDEKKEMFGTVTCLSLGEVPEGRLRSSFLAVGCDDSTVRVLSLDPETTLESKSVQALTAPPTSLAV</sequence>
<accession>A0A0G4MC89</accession>
<dbReference type="InterPro" id="IPR050358">
    <property type="entry name" value="RSE1/DDB1/CFT1"/>
</dbReference>
<dbReference type="Gene3D" id="2.130.10.10">
    <property type="entry name" value="YVTN repeat-like/Quinoprotein amine dehydrogenase"/>
    <property type="match status" value="1"/>
</dbReference>
<feature type="non-terminal residue" evidence="2">
    <location>
        <position position="199"/>
    </location>
</feature>
<gene>
    <name evidence="2" type="ORF">BN1708_018767</name>
</gene>
<organism evidence="2 3">
    <name type="scientific">Verticillium longisporum</name>
    <name type="common">Verticillium dahliae var. longisporum</name>
    <dbReference type="NCBI Taxonomy" id="100787"/>
    <lineage>
        <taxon>Eukaryota</taxon>
        <taxon>Fungi</taxon>
        <taxon>Dikarya</taxon>
        <taxon>Ascomycota</taxon>
        <taxon>Pezizomycotina</taxon>
        <taxon>Sordariomycetes</taxon>
        <taxon>Hypocreomycetidae</taxon>
        <taxon>Glomerellales</taxon>
        <taxon>Plectosphaerellaceae</taxon>
        <taxon>Verticillium</taxon>
    </lineage>
</organism>
<dbReference type="PANTHER" id="PTHR10644">
    <property type="entry name" value="DNA REPAIR/RNA PROCESSING CPSF FAMILY"/>
    <property type="match status" value="1"/>
</dbReference>
<keyword evidence="3" id="KW-1185">Reference proteome</keyword>
<dbReference type="InterPro" id="IPR058543">
    <property type="entry name" value="Beta-prop_RSE1/DDB1/CPSF1_2nd"/>
</dbReference>